<evidence type="ECO:0000313" key="2">
    <source>
        <dbReference type="Proteomes" id="UP000319809"/>
    </source>
</evidence>
<name>A0A4Y5YGQ7_9GAMM</name>
<keyword evidence="2" id="KW-1185">Reference proteome</keyword>
<gene>
    <name evidence="1" type="ORF">FH971_14095</name>
</gene>
<dbReference type="Proteomes" id="UP000319809">
    <property type="component" value="Chromosome"/>
</dbReference>
<accession>A0A4Y5YGQ7</accession>
<dbReference type="RefSeq" id="WP_140234741.1">
    <property type="nucleotide sequence ID" value="NZ_CP041036.1"/>
</dbReference>
<sequence length="197" mass="22537">MSEIEFEPLKKQNFQVAKSFTNDSLNYLVVGEKYHLQLPVQDGACAEFLRASNRLIIMMKGIDKLEALALRRCNISCGILAKNGAILLLWQFHDNKGRPVLTLDSPFDARIIKDIQLHNIENNKQRLLINVHIVDSTTKEIKVLRAVTMSPELTIEFLSKVQEQISSIHNGEAQMQVWMSQQPCDLIRKIKMHQMGI</sequence>
<evidence type="ECO:0000313" key="1">
    <source>
        <dbReference type="EMBL" id="QDE31991.1"/>
    </source>
</evidence>
<proteinExistence type="predicted"/>
<dbReference type="EMBL" id="CP041036">
    <property type="protein sequence ID" value="QDE31991.1"/>
    <property type="molecule type" value="Genomic_DNA"/>
</dbReference>
<organism evidence="1 2">
    <name type="scientific">Shewanella polaris</name>
    <dbReference type="NCBI Taxonomy" id="2588449"/>
    <lineage>
        <taxon>Bacteria</taxon>
        <taxon>Pseudomonadati</taxon>
        <taxon>Pseudomonadota</taxon>
        <taxon>Gammaproteobacteria</taxon>
        <taxon>Alteromonadales</taxon>
        <taxon>Shewanellaceae</taxon>
        <taxon>Shewanella</taxon>
    </lineage>
</organism>
<protein>
    <submittedName>
        <fullName evidence="1">Uncharacterized protein</fullName>
    </submittedName>
</protein>
<reference evidence="1 2" key="1">
    <citation type="submission" date="2019-06" db="EMBL/GenBank/DDBJ databases">
        <title>The genome of Shewanella sp. SM1901.</title>
        <authorList>
            <person name="Cha Q."/>
        </authorList>
    </citation>
    <scope>NUCLEOTIDE SEQUENCE [LARGE SCALE GENOMIC DNA]</scope>
    <source>
        <strain evidence="1 2">SM1901</strain>
    </source>
</reference>
<dbReference type="KEGG" id="spol:FH971_14095"/>
<dbReference type="AlphaFoldDB" id="A0A4Y5YGQ7"/>